<gene>
    <name evidence="2" type="ORF">AFUS01_LOCUS12771</name>
</gene>
<reference evidence="2" key="1">
    <citation type="submission" date="2021-06" db="EMBL/GenBank/DDBJ databases">
        <authorList>
            <person name="Hodson N. C."/>
            <person name="Mongue J. A."/>
            <person name="Jaron S. K."/>
        </authorList>
    </citation>
    <scope>NUCLEOTIDE SEQUENCE</scope>
</reference>
<dbReference type="Proteomes" id="UP000708208">
    <property type="component" value="Unassembled WGS sequence"/>
</dbReference>
<dbReference type="AlphaFoldDB" id="A0A8J2JQJ2"/>
<proteinExistence type="predicted"/>
<evidence type="ECO:0000313" key="2">
    <source>
        <dbReference type="EMBL" id="CAG7723703.1"/>
    </source>
</evidence>
<organism evidence="2 3">
    <name type="scientific">Allacma fusca</name>
    <dbReference type="NCBI Taxonomy" id="39272"/>
    <lineage>
        <taxon>Eukaryota</taxon>
        <taxon>Metazoa</taxon>
        <taxon>Ecdysozoa</taxon>
        <taxon>Arthropoda</taxon>
        <taxon>Hexapoda</taxon>
        <taxon>Collembola</taxon>
        <taxon>Symphypleona</taxon>
        <taxon>Sminthuridae</taxon>
        <taxon>Allacma</taxon>
    </lineage>
</organism>
<name>A0A8J2JQJ2_9HEXA</name>
<evidence type="ECO:0000256" key="1">
    <source>
        <dbReference type="SAM" id="MobiDB-lite"/>
    </source>
</evidence>
<dbReference type="EMBL" id="CAJVCH010101757">
    <property type="protein sequence ID" value="CAG7723703.1"/>
    <property type="molecule type" value="Genomic_DNA"/>
</dbReference>
<keyword evidence="3" id="KW-1185">Reference proteome</keyword>
<comment type="caution">
    <text evidence="2">The sequence shown here is derived from an EMBL/GenBank/DDBJ whole genome shotgun (WGS) entry which is preliminary data.</text>
</comment>
<accession>A0A8J2JQJ2</accession>
<protein>
    <submittedName>
        <fullName evidence="2">Uncharacterized protein</fullName>
    </submittedName>
</protein>
<evidence type="ECO:0000313" key="3">
    <source>
        <dbReference type="Proteomes" id="UP000708208"/>
    </source>
</evidence>
<feature type="region of interest" description="Disordered" evidence="1">
    <location>
        <begin position="1"/>
        <end position="30"/>
    </location>
</feature>
<feature type="non-terminal residue" evidence="2">
    <location>
        <position position="1"/>
    </location>
</feature>
<sequence length="30" mass="3098">QEDSGKVDAGYSDEPPTPPDDPSAPSNNPN</sequence>